<dbReference type="EMBL" id="MTSL01000178">
    <property type="protein sequence ID" value="PJF17392.1"/>
    <property type="molecule type" value="Genomic_DNA"/>
</dbReference>
<comment type="similarity">
    <text evidence="2">In the central section; belongs to the inositol 1,4,5-trisphosphate 5-phosphatase family.</text>
</comment>
<evidence type="ECO:0000256" key="2">
    <source>
        <dbReference type="ARBA" id="ARBA00009678"/>
    </source>
</evidence>
<evidence type="ECO:0000256" key="3">
    <source>
        <dbReference type="ARBA" id="ARBA00013044"/>
    </source>
</evidence>
<keyword evidence="4" id="KW-0378">Hydrolase</keyword>
<dbReference type="InterPro" id="IPR000300">
    <property type="entry name" value="IPPc"/>
</dbReference>
<dbReference type="PROSITE" id="PS50275">
    <property type="entry name" value="SAC"/>
    <property type="match status" value="1"/>
</dbReference>
<evidence type="ECO:0000313" key="6">
    <source>
        <dbReference type="EMBL" id="PJF17392.1"/>
    </source>
</evidence>
<dbReference type="GO" id="GO:0046856">
    <property type="term" value="P:phosphatidylinositol dephosphorylation"/>
    <property type="evidence" value="ECO:0007669"/>
    <property type="project" value="InterPro"/>
</dbReference>
<dbReference type="OrthoDB" id="405996at2759"/>
<dbReference type="Proteomes" id="UP000240830">
    <property type="component" value="Unassembled WGS sequence"/>
</dbReference>
<reference evidence="6 7" key="1">
    <citation type="submission" date="2016-10" db="EMBL/GenBank/DDBJ databases">
        <title>The genome of Paramicrosporidium saccamoebae is the missing link in understanding Cryptomycota and Microsporidia evolution.</title>
        <authorList>
            <person name="Quandt C.A."/>
            <person name="Beaudet D."/>
            <person name="Corsaro D."/>
            <person name="Michel R."/>
            <person name="Corradi N."/>
            <person name="James T."/>
        </authorList>
    </citation>
    <scope>NUCLEOTIDE SEQUENCE [LARGE SCALE GENOMIC DNA]</scope>
    <source>
        <strain evidence="6 7">KSL3</strain>
    </source>
</reference>
<protein>
    <recommendedName>
        <fullName evidence="3">phosphoinositide 5-phosphatase</fullName>
        <ecNumber evidence="3">3.1.3.36</ecNumber>
    </recommendedName>
</protein>
<comment type="caution">
    <text evidence="6">The sequence shown here is derived from an EMBL/GenBank/DDBJ whole genome shotgun (WGS) entry which is preliminary data.</text>
</comment>
<accession>A0A2H9TI21</accession>
<organism evidence="6 7">
    <name type="scientific">Paramicrosporidium saccamoebae</name>
    <dbReference type="NCBI Taxonomy" id="1246581"/>
    <lineage>
        <taxon>Eukaryota</taxon>
        <taxon>Fungi</taxon>
        <taxon>Fungi incertae sedis</taxon>
        <taxon>Cryptomycota</taxon>
        <taxon>Cryptomycota incertae sedis</taxon>
        <taxon>Paramicrosporidium</taxon>
    </lineage>
</organism>
<dbReference type="InterPro" id="IPR036691">
    <property type="entry name" value="Endo/exonu/phosph_ase_sf"/>
</dbReference>
<sequence length="813" mass="92411">MLYRIDEVDFVSITSSKYDDLTSYASSTASLPLEDHGHARRGVRQAYGEHPCAELSVFLSEGYFYFGYDWDSTKSLQKTVKLGHPFAWTSCERSFFWNRFLMKPIMKFSASLLGSEKRAIQTGGIFVACFEGFADIQEFMFGQNRAAFAVFSRISCKRAGTRYRSRGIDDDGNVSNFVETETLFAHPDFTFSHLIIRGTVPIFWDQQGFQLGFPRIQLTRTPPATQPAFDRHFTNLKDSYGLVHVVDLLNQKEGQAEHVLSNAFDFHVRKYPDVGALSQTTFDVYAVCKNSNFERLESLFHLIGRDLQVFGYFVMDPAGTIVREQKGIFRVNCLDCLDRTNIVQNYIVKRTVDLFVRTYLLGSGNTYDAYLFQNSLSELWSSNGDQLSRIYTGSNAIKSSYGRLGKFTFSSLFEDFKNNAKRFYSNNFSEKVRQRAIDVLLGKTAELSPVIIYSPSRDAVEGELERRKKEYCDREQLIVQVLTWNTNAAIPLSGEDYSPLISVPKGILLVTLFILIGVAPPHIVAIGFQEIVQLNATQIMSVDPERRIMWEGFILKYLNDRHSKTPFSLLVSHQLVGTTICVFIRSDFLDAVRAVEIASKKTGMGGMAGNKGSVAVRMDVFNSSLCFVSSHFTAGQNNAAERDRDQIFALNELQMSGGRDILAHDVVFWFGDMNYRIDMDREHVREHIVEKNYSILREHDQLTVRMKEKLVFQDFQEGELNFAPSYKYDLGTNIYDSRSEIDISDHKPVKGVFEVPIFKVDRARESKLRAEIRLSSSATYLDDATLESSFDLIDLKDADGSPPLPPRPRTSTN</sequence>
<name>A0A2H9TI21_9FUNG</name>
<dbReference type="GO" id="GO:0004439">
    <property type="term" value="F:phosphatidylinositol-4,5-bisphosphate 5-phosphatase activity"/>
    <property type="evidence" value="ECO:0007669"/>
    <property type="project" value="UniProtKB-EC"/>
</dbReference>
<gene>
    <name evidence="6" type="ORF">PSACC_02844</name>
</gene>
<evidence type="ECO:0000313" key="7">
    <source>
        <dbReference type="Proteomes" id="UP000240830"/>
    </source>
</evidence>
<dbReference type="STRING" id="1246581.A0A2H9TI21"/>
<comment type="similarity">
    <text evidence="1">Belongs to the synaptojanin family.</text>
</comment>
<dbReference type="EC" id="3.1.3.36" evidence="3"/>
<dbReference type="Pfam" id="PF02383">
    <property type="entry name" value="Syja_N"/>
    <property type="match status" value="1"/>
</dbReference>
<keyword evidence="7" id="KW-1185">Reference proteome</keyword>
<feature type="domain" description="SAC" evidence="5">
    <location>
        <begin position="55"/>
        <end position="393"/>
    </location>
</feature>
<dbReference type="InterPro" id="IPR002013">
    <property type="entry name" value="SAC_dom"/>
</dbReference>
<dbReference type="SMART" id="SM00128">
    <property type="entry name" value="IPPc"/>
    <property type="match status" value="1"/>
</dbReference>
<evidence type="ECO:0000256" key="4">
    <source>
        <dbReference type="ARBA" id="ARBA00022801"/>
    </source>
</evidence>
<evidence type="ECO:0000259" key="5">
    <source>
        <dbReference type="PROSITE" id="PS50275"/>
    </source>
</evidence>
<dbReference type="PANTHER" id="PTHR11200">
    <property type="entry name" value="INOSITOL 5-PHOSPHATASE"/>
    <property type="match status" value="1"/>
</dbReference>
<dbReference type="InterPro" id="IPR046985">
    <property type="entry name" value="IP5"/>
</dbReference>
<dbReference type="PANTHER" id="PTHR11200:SF257">
    <property type="entry name" value="PHOSPHOINOSITIDE 5-PHOSPHATASE"/>
    <property type="match status" value="1"/>
</dbReference>
<evidence type="ECO:0000256" key="1">
    <source>
        <dbReference type="ARBA" id="ARBA00008943"/>
    </source>
</evidence>
<dbReference type="AlphaFoldDB" id="A0A2H9TI21"/>
<dbReference type="Gene3D" id="3.60.10.10">
    <property type="entry name" value="Endonuclease/exonuclease/phosphatase"/>
    <property type="match status" value="1"/>
</dbReference>
<dbReference type="SUPFAM" id="SSF56219">
    <property type="entry name" value="DNase I-like"/>
    <property type="match status" value="1"/>
</dbReference>
<dbReference type="Pfam" id="PF22669">
    <property type="entry name" value="Exo_endo_phos2"/>
    <property type="match status" value="1"/>
</dbReference>
<proteinExistence type="inferred from homology"/>